<evidence type="ECO:0000256" key="5">
    <source>
        <dbReference type="ARBA" id="ARBA00045246"/>
    </source>
</evidence>
<reference evidence="8" key="1">
    <citation type="submission" date="2020-06" db="EMBL/GenBank/DDBJ databases">
        <title>Genomes of multiple members of Pneumocystis genus reveal paths to human pathogen Pneumocystis jirovecii.</title>
        <authorList>
            <person name="Cisse O.H."/>
            <person name="Ma L."/>
            <person name="Dekker J."/>
            <person name="Khil P."/>
            <person name="Jo J."/>
            <person name="Brenchley J."/>
            <person name="Blair R."/>
            <person name="Pahar B."/>
            <person name="Chabe M."/>
            <person name="Van Rompay K.A."/>
            <person name="Keesler R."/>
            <person name="Sukura A."/>
            <person name="Hirsch V."/>
            <person name="Kutty G."/>
            <person name="Liu Y."/>
            <person name="Peng L."/>
            <person name="Chen J."/>
            <person name="Song J."/>
            <person name="Weissenbacher-Lang C."/>
            <person name="Xu J."/>
            <person name="Upham N.S."/>
            <person name="Stajich J.E."/>
            <person name="Cuomo C.A."/>
            <person name="Cushion M.T."/>
            <person name="Kovacs J.A."/>
        </authorList>
    </citation>
    <scope>NUCLEOTIDE SEQUENCE</scope>
    <source>
        <strain evidence="8">2A</strain>
    </source>
</reference>
<dbReference type="PROSITE" id="PS00194">
    <property type="entry name" value="THIOREDOXIN_1"/>
    <property type="match status" value="1"/>
</dbReference>
<evidence type="ECO:0000313" key="9">
    <source>
        <dbReference type="Proteomes" id="UP000663699"/>
    </source>
</evidence>
<feature type="transmembrane region" description="Helical" evidence="6">
    <location>
        <begin position="525"/>
        <end position="548"/>
    </location>
</feature>
<dbReference type="SUPFAM" id="SSF52833">
    <property type="entry name" value="Thioredoxin-like"/>
    <property type="match status" value="2"/>
</dbReference>
<keyword evidence="4 6" id="KW-0472">Membrane</keyword>
<dbReference type="InterPro" id="IPR052250">
    <property type="entry name" value="PDI_TMX3"/>
</dbReference>
<dbReference type="Gene3D" id="3.40.30.10">
    <property type="entry name" value="Glutaredoxin"/>
    <property type="match status" value="2"/>
</dbReference>
<evidence type="ECO:0000256" key="6">
    <source>
        <dbReference type="SAM" id="Phobius"/>
    </source>
</evidence>
<dbReference type="Pfam" id="PF00085">
    <property type="entry name" value="Thioredoxin"/>
    <property type="match status" value="1"/>
</dbReference>
<evidence type="ECO:0000256" key="2">
    <source>
        <dbReference type="ARBA" id="ARBA00022692"/>
    </source>
</evidence>
<evidence type="ECO:0000256" key="1">
    <source>
        <dbReference type="ARBA" id="ARBA00004389"/>
    </source>
</evidence>
<dbReference type="PANTHER" id="PTHR46426:SF1">
    <property type="entry name" value="PROTEIN DISULFIDE-ISOMERASE TMX3"/>
    <property type="match status" value="1"/>
</dbReference>
<protein>
    <recommendedName>
        <fullName evidence="7">Thioredoxin domain-containing protein</fullName>
    </recommendedName>
</protein>
<dbReference type="InterPro" id="IPR017937">
    <property type="entry name" value="Thioredoxin_CS"/>
</dbReference>
<dbReference type="GO" id="GO:0005789">
    <property type="term" value="C:endoplasmic reticulum membrane"/>
    <property type="evidence" value="ECO:0007669"/>
    <property type="project" value="UniProtKB-SubCell"/>
</dbReference>
<dbReference type="InterPro" id="IPR013766">
    <property type="entry name" value="Thioredoxin_domain"/>
</dbReference>
<name>A0A899FXE6_9ASCO</name>
<dbReference type="AlphaFoldDB" id="A0A899FXE6"/>
<accession>A0A899FXE6</accession>
<organism evidence="8 9">
    <name type="scientific">Pneumocystis wakefieldiae</name>
    <dbReference type="NCBI Taxonomy" id="38082"/>
    <lineage>
        <taxon>Eukaryota</taxon>
        <taxon>Fungi</taxon>
        <taxon>Dikarya</taxon>
        <taxon>Ascomycota</taxon>
        <taxon>Taphrinomycotina</taxon>
        <taxon>Pneumocystomycetes</taxon>
        <taxon>Pneumocystaceae</taxon>
        <taxon>Pneumocystis</taxon>
    </lineage>
</organism>
<gene>
    <name evidence="8" type="ORF">MERGE_001994</name>
</gene>
<dbReference type="CDD" id="cd02961">
    <property type="entry name" value="PDI_a_family"/>
    <property type="match status" value="2"/>
</dbReference>
<evidence type="ECO:0000313" key="8">
    <source>
        <dbReference type="EMBL" id="QSL64692.1"/>
    </source>
</evidence>
<evidence type="ECO:0000256" key="4">
    <source>
        <dbReference type="ARBA" id="ARBA00023136"/>
    </source>
</evidence>
<dbReference type="PANTHER" id="PTHR46426">
    <property type="entry name" value="PROTEIN DISULFIDE-ISOMERASE TMX3"/>
    <property type="match status" value="1"/>
</dbReference>
<dbReference type="Proteomes" id="UP000663699">
    <property type="component" value="Chromosome 3"/>
</dbReference>
<comment type="function">
    <text evidence="5">Probable disulfide isomerase, which participates in the folding of proteins containing disulfide bonds. May act as a dithiol oxidase. Acts as a regulator of endoplasmic reticulum-mitochondria contact sites via its ability to regulate redox signals.</text>
</comment>
<evidence type="ECO:0000259" key="7">
    <source>
        <dbReference type="Pfam" id="PF00085"/>
    </source>
</evidence>
<evidence type="ECO:0000256" key="3">
    <source>
        <dbReference type="ARBA" id="ARBA00022989"/>
    </source>
</evidence>
<proteinExistence type="predicted"/>
<dbReference type="InterPro" id="IPR036249">
    <property type="entry name" value="Thioredoxin-like_sf"/>
</dbReference>
<dbReference type="OrthoDB" id="72053at2759"/>
<keyword evidence="2 6" id="KW-0812">Transmembrane</keyword>
<sequence>MGEGFSILFSKIPNLSSLKDEERVGGANGDKYLWGEPYLTLEEPFWLETVKRASNDNRDNLYFGSVDCYIYKKLCSELGIEHYPKVLVFENGKPREEFMLGNMWEGNLNQIKAHVKKKTEEISLSETSKKILRSSIDDLSLKSTLKKYTHNPHGKSISLTPQTFPRLIRTGSTWFIKYYLPNCPYCKSMEGDWIKFAGYMKGLMNVGEVDCSKYGAFCKKMGVSYVPFLLYYAGAHSIRYSGPRKASNFKDFSRKLLLSRHSHVQKHDTFLKYSSRFPTFFIYFYKQLTLEDIVIISIILRHKYWQDFLDWMSIVLIGKAPLIKIPNSVSFIKEPHTSSPILFSNREGILFPYFLRDPNHSINKTRIYEWIESSLLSLFPQLTRHNHKRIMSHDFVVLIILYNINEYKTKKQEVKDAIYTWKTRYSSNFVNKRSNQPYSIQYAWVDGKLFKDWLYRTFGIRYGQTKVIIKKRDIFWHKNIDGSYIQPNKRDILRTLYAVMQDTNKIKPTHLPRKTISEPRTKKTYYYVAIIVFIVVVTLLMIFLAFILKKVKDKKNKENDKNDERLESRFE</sequence>
<keyword evidence="3 6" id="KW-1133">Transmembrane helix</keyword>
<dbReference type="EMBL" id="CP054534">
    <property type="protein sequence ID" value="QSL64692.1"/>
    <property type="molecule type" value="Genomic_DNA"/>
</dbReference>
<keyword evidence="9" id="KW-1185">Reference proteome</keyword>
<feature type="domain" description="Thioredoxin" evidence="7">
    <location>
        <begin position="157"/>
        <end position="252"/>
    </location>
</feature>
<comment type="subcellular location">
    <subcellularLocation>
        <location evidence="1">Endoplasmic reticulum membrane</location>
        <topology evidence="1">Single-pass membrane protein</topology>
    </subcellularLocation>
</comment>